<evidence type="ECO:0000256" key="1">
    <source>
        <dbReference type="ARBA" id="ARBA00013275"/>
    </source>
</evidence>
<dbReference type="GO" id="GO:0003987">
    <property type="term" value="F:acetate-CoA ligase activity"/>
    <property type="evidence" value="ECO:0007669"/>
    <property type="project" value="UniProtKB-EC"/>
</dbReference>
<name>A0A3P7XN86_HELPZ</name>
<organism evidence="3">
    <name type="scientific">Heligmosomoides polygyrus</name>
    <name type="common">Parasitic roundworm</name>
    <dbReference type="NCBI Taxonomy" id="6339"/>
    <lineage>
        <taxon>Eukaryota</taxon>
        <taxon>Metazoa</taxon>
        <taxon>Ecdysozoa</taxon>
        <taxon>Nematoda</taxon>
        <taxon>Chromadorea</taxon>
        <taxon>Rhabditida</taxon>
        <taxon>Rhabditina</taxon>
        <taxon>Rhabditomorpha</taxon>
        <taxon>Strongyloidea</taxon>
        <taxon>Heligmosomidae</taxon>
        <taxon>Heligmosomoides</taxon>
    </lineage>
</organism>
<evidence type="ECO:0000313" key="3">
    <source>
        <dbReference type="EMBL" id="VDO30872.1"/>
    </source>
</evidence>
<evidence type="ECO:0000259" key="2">
    <source>
        <dbReference type="Pfam" id="PF00501"/>
    </source>
</evidence>
<dbReference type="PANTHER" id="PTHR24095">
    <property type="entry name" value="ACETYL-COENZYME A SYNTHETASE"/>
    <property type="match status" value="1"/>
</dbReference>
<dbReference type="PANTHER" id="PTHR24095:SF244">
    <property type="entry name" value="ACETYL-COENZYME A SYNTHETASE"/>
    <property type="match status" value="1"/>
</dbReference>
<dbReference type="GO" id="GO:0006085">
    <property type="term" value="P:acetyl-CoA biosynthetic process"/>
    <property type="evidence" value="ECO:0007669"/>
    <property type="project" value="TreeGrafter"/>
</dbReference>
<dbReference type="Gene3D" id="3.40.50.12780">
    <property type="entry name" value="N-terminal domain of ligase-like"/>
    <property type="match status" value="1"/>
</dbReference>
<proteinExistence type="predicted"/>
<reference evidence="3" key="1">
    <citation type="submission" date="2018-11" db="EMBL/GenBank/DDBJ databases">
        <authorList>
            <consortium name="Pathogen Informatics"/>
        </authorList>
    </citation>
    <scope>NUCLEOTIDE SEQUENCE [LARGE SCALE GENOMIC DNA]</scope>
</reference>
<dbReference type="OrthoDB" id="1706066at2759"/>
<dbReference type="SUPFAM" id="SSF56801">
    <property type="entry name" value="Acetyl-CoA synthetase-like"/>
    <property type="match status" value="1"/>
</dbReference>
<dbReference type="AlphaFoldDB" id="A0A3P7XN86"/>
<feature type="domain" description="AMP-dependent synthetase/ligase" evidence="2">
    <location>
        <begin position="20"/>
        <end position="194"/>
    </location>
</feature>
<dbReference type="InterPro" id="IPR042099">
    <property type="entry name" value="ANL_N_sf"/>
</dbReference>
<dbReference type="Pfam" id="PF00501">
    <property type="entry name" value="AMP-binding"/>
    <property type="match status" value="1"/>
</dbReference>
<dbReference type="EMBL" id="UZAH01006335">
    <property type="protein sequence ID" value="VDO30872.1"/>
    <property type="molecule type" value="Genomic_DNA"/>
</dbReference>
<sequence length="194" mass="21205">MVQCGDFQVAYIWEGNEPLDNFKITYSELHAQVVNFSAVLRAHGVRKGDVVALYLPMVIELAVAMLACARIGAMHSVVFAGFSASALGARIIDAKCRVLVTADGFFRGTKLVDLKRIADEAVLVADEGGVEVQSVIVVEHQKRVSVPNTCSSPAEIRMNPIDFNYTVEMAKHKGVDSPVEWMDAESPLFLLYTS</sequence>
<gene>
    <name evidence="3" type="ORF">HPBE_LOCUS3089</name>
</gene>
<dbReference type="InterPro" id="IPR000873">
    <property type="entry name" value="AMP-dep_synth/lig_dom"/>
</dbReference>
<dbReference type="EC" id="6.2.1.1" evidence="1"/>
<protein>
    <recommendedName>
        <fullName evidence="1">acetate--CoA ligase</fullName>
        <ecNumber evidence="1">6.2.1.1</ecNumber>
    </recommendedName>
</protein>
<accession>A0A3P7XN86</accession>